<dbReference type="InterPro" id="IPR009057">
    <property type="entry name" value="Homeodomain-like_sf"/>
</dbReference>
<dbReference type="AlphaFoldDB" id="A0A2P7N1N7"/>
<dbReference type="EMBL" id="PXXO01000001">
    <property type="protein sequence ID" value="PSJ07341.1"/>
    <property type="molecule type" value="Genomic_DNA"/>
</dbReference>
<evidence type="ECO:0000256" key="3">
    <source>
        <dbReference type="ARBA" id="ARBA00023163"/>
    </source>
</evidence>
<proteinExistence type="predicted"/>
<reference evidence="5 6" key="1">
    <citation type="journal article" date="2018" name="Environ. Microbiol.">
        <title>Ecological and genomic features of two widespread freshwater picocyanobacteria.</title>
        <authorList>
            <person name="Cabello-Yeves P.J."/>
            <person name="Picazo A."/>
            <person name="Camacho A."/>
            <person name="Callieri C."/>
            <person name="Rosselli R."/>
            <person name="Roda-Garcia J.J."/>
            <person name="Coutinho F.H."/>
            <person name="Rodriguez-Valera F."/>
        </authorList>
    </citation>
    <scope>NUCLEOTIDE SEQUENCE [LARGE SCALE GENOMIC DNA]</scope>
    <source>
        <strain evidence="5 6">Tous</strain>
    </source>
</reference>
<dbReference type="SUPFAM" id="SSF46689">
    <property type="entry name" value="Homeodomain-like"/>
    <property type="match status" value="2"/>
</dbReference>
<keyword evidence="3" id="KW-0804">Transcription</keyword>
<comment type="caution">
    <text evidence="5">The sequence shown here is derived from an EMBL/GenBank/DDBJ whole genome shotgun (WGS) entry which is preliminary data.</text>
</comment>
<dbReference type="Proteomes" id="UP000243002">
    <property type="component" value="Unassembled WGS sequence"/>
</dbReference>
<evidence type="ECO:0000256" key="1">
    <source>
        <dbReference type="ARBA" id="ARBA00023015"/>
    </source>
</evidence>
<dbReference type="InterPro" id="IPR050204">
    <property type="entry name" value="AraC_XylS_family_regulators"/>
</dbReference>
<organism evidence="5 6">
    <name type="scientific">Cyanobium usitatum str. Tous</name>
    <dbReference type="NCBI Taxonomy" id="2116684"/>
    <lineage>
        <taxon>Bacteria</taxon>
        <taxon>Bacillati</taxon>
        <taxon>Cyanobacteriota</taxon>
        <taxon>Cyanophyceae</taxon>
        <taxon>Synechococcales</taxon>
        <taxon>Prochlorococcaceae</taxon>
        <taxon>Cyanobium</taxon>
    </lineage>
</organism>
<dbReference type="SMART" id="SM00342">
    <property type="entry name" value="HTH_ARAC"/>
    <property type="match status" value="1"/>
</dbReference>
<dbReference type="PANTHER" id="PTHR46796">
    <property type="entry name" value="HTH-TYPE TRANSCRIPTIONAL ACTIVATOR RHAS-RELATED"/>
    <property type="match status" value="1"/>
</dbReference>
<dbReference type="Pfam" id="PF12833">
    <property type="entry name" value="HTH_18"/>
    <property type="match status" value="1"/>
</dbReference>
<keyword evidence="1" id="KW-0805">Transcription regulation</keyword>
<evidence type="ECO:0000259" key="4">
    <source>
        <dbReference type="PROSITE" id="PS01124"/>
    </source>
</evidence>
<dbReference type="GO" id="GO:0003700">
    <property type="term" value="F:DNA-binding transcription factor activity"/>
    <property type="evidence" value="ECO:0007669"/>
    <property type="project" value="InterPro"/>
</dbReference>
<dbReference type="InterPro" id="IPR018060">
    <property type="entry name" value="HTH_AraC"/>
</dbReference>
<dbReference type="Gene3D" id="1.10.10.60">
    <property type="entry name" value="Homeodomain-like"/>
    <property type="match status" value="1"/>
</dbReference>
<feature type="domain" description="HTH araC/xylS-type" evidence="4">
    <location>
        <begin position="233"/>
        <end position="333"/>
    </location>
</feature>
<accession>A0A2P7N1N7</accession>
<keyword evidence="2" id="KW-0238">DNA-binding</keyword>
<evidence type="ECO:0000256" key="2">
    <source>
        <dbReference type="ARBA" id="ARBA00023125"/>
    </source>
</evidence>
<dbReference type="RefSeq" id="WP_106501527.1">
    <property type="nucleotide sequence ID" value="NZ_PXXO01000001.1"/>
</dbReference>
<dbReference type="InterPro" id="IPR037923">
    <property type="entry name" value="HTH-like"/>
</dbReference>
<evidence type="ECO:0000313" key="6">
    <source>
        <dbReference type="Proteomes" id="UP000243002"/>
    </source>
</evidence>
<name>A0A2P7N1N7_9CYAN</name>
<keyword evidence="6" id="KW-1185">Reference proteome</keyword>
<dbReference type="SUPFAM" id="SSF51215">
    <property type="entry name" value="Regulatory protein AraC"/>
    <property type="match status" value="1"/>
</dbReference>
<evidence type="ECO:0000313" key="5">
    <source>
        <dbReference type="EMBL" id="PSJ07341.1"/>
    </source>
</evidence>
<dbReference type="OrthoDB" id="185346at2"/>
<protein>
    <recommendedName>
        <fullName evidence="4">HTH araC/xylS-type domain-containing protein</fullName>
    </recommendedName>
</protein>
<gene>
    <name evidence="5" type="ORF">C7K55_00955</name>
</gene>
<dbReference type="GO" id="GO:0043565">
    <property type="term" value="F:sequence-specific DNA binding"/>
    <property type="evidence" value="ECO:0007669"/>
    <property type="project" value="InterPro"/>
</dbReference>
<dbReference type="PROSITE" id="PS01124">
    <property type="entry name" value="HTH_ARAC_FAMILY_2"/>
    <property type="match status" value="1"/>
</dbReference>
<sequence>MDPVSQFPLVFHDQQAVVDLDPQALATKLAQHFPLQDFAPRNPLLNPFRHRASTAVAGDLTLTCGYTSPIHGCIGDNPGVGAINICYQGESSYGVDGNTFQIHAEAPLYFNPGFSYTYASGHYNGLVLHVDLQRLQDTAAAIGGMGLSGRRFAPDLQRPQVLSTTEERQAKLLLTMRRAFALLDAPELQARGDLEVLQLDDLIYRILALALCPQLEQRGSGHGEGLSRELIFEELLEWIGANLQSPINLTQLEQRSGYSRRNLQLAFRQRFGCGPIQWVRRQRLGLARQHLLNPSPSDSVAGISSKLGFSNLSAFSRDFHNTYGIRPSEMLREGRRLHG</sequence>